<dbReference type="GO" id="GO:0005634">
    <property type="term" value="C:nucleus"/>
    <property type="evidence" value="ECO:0007669"/>
    <property type="project" value="UniProtKB-SubCell"/>
</dbReference>
<keyword evidence="9" id="KW-0137">Centromere</keyword>
<dbReference type="PANTHER" id="PTHR15459">
    <property type="entry name" value="POLYAMINE-MODULATED FACTOR 1"/>
    <property type="match status" value="1"/>
</dbReference>
<keyword evidence="6" id="KW-0995">Kinetochore</keyword>
<accession>A0A2K3Q7X8</accession>
<dbReference type="GO" id="GO:0000444">
    <property type="term" value="C:MIS12/MIND type complex"/>
    <property type="evidence" value="ECO:0007669"/>
    <property type="project" value="InterPro"/>
</dbReference>
<evidence type="ECO:0000256" key="4">
    <source>
        <dbReference type="ARBA" id="ARBA00022618"/>
    </source>
</evidence>
<comment type="caution">
    <text evidence="10">The sequence shown here is derived from an EMBL/GenBank/DDBJ whole genome shotgun (WGS) entry which is preliminary data.</text>
</comment>
<evidence type="ECO:0000256" key="9">
    <source>
        <dbReference type="ARBA" id="ARBA00023328"/>
    </source>
</evidence>
<keyword evidence="5" id="KW-0498">Mitosis</keyword>
<evidence type="ECO:0000256" key="3">
    <source>
        <dbReference type="ARBA" id="ARBA00022454"/>
    </source>
</evidence>
<feature type="non-terminal residue" evidence="10">
    <location>
        <position position="1"/>
    </location>
</feature>
<reference evidence="10 11" key="1">
    <citation type="submission" date="2017-08" db="EMBL/GenBank/DDBJ databases">
        <title>Harnessing the power of phylogenomics to disentangle the directionality and signatures of interkingdom host jumping in the parasitic fungal genus Tolypocladium.</title>
        <authorList>
            <person name="Quandt C.A."/>
            <person name="Patterson W."/>
            <person name="Spatafora J.W."/>
        </authorList>
    </citation>
    <scope>NUCLEOTIDE SEQUENCE [LARGE SCALE GENOMIC DNA]</scope>
    <source>
        <strain evidence="10 11">CBS 113982</strain>
    </source>
</reference>
<comment type="subcellular location">
    <subcellularLocation>
        <location evidence="2">Chromosome</location>
        <location evidence="2">Centromere</location>
        <location evidence="2">Kinetochore</location>
    </subcellularLocation>
    <subcellularLocation>
        <location evidence="1">Nucleus</location>
    </subcellularLocation>
</comment>
<dbReference type="EMBL" id="NRSZ01001064">
    <property type="protein sequence ID" value="PNY23638.1"/>
    <property type="molecule type" value="Genomic_DNA"/>
</dbReference>
<evidence type="ECO:0000256" key="2">
    <source>
        <dbReference type="ARBA" id="ARBA00004629"/>
    </source>
</evidence>
<proteinExistence type="predicted"/>
<evidence type="ECO:0000256" key="8">
    <source>
        <dbReference type="ARBA" id="ARBA00023306"/>
    </source>
</evidence>
<dbReference type="GO" id="GO:0007059">
    <property type="term" value="P:chromosome segregation"/>
    <property type="evidence" value="ECO:0007669"/>
    <property type="project" value="TreeGrafter"/>
</dbReference>
<keyword evidence="3" id="KW-0158">Chromosome</keyword>
<protein>
    <submittedName>
        <fullName evidence="10">Kinetochore-associated protein NNF1</fullName>
    </submittedName>
</protein>
<keyword evidence="11" id="KW-1185">Reference proteome</keyword>
<evidence type="ECO:0000256" key="5">
    <source>
        <dbReference type="ARBA" id="ARBA00022776"/>
    </source>
</evidence>
<evidence type="ECO:0000313" key="10">
    <source>
        <dbReference type="EMBL" id="PNY23638.1"/>
    </source>
</evidence>
<dbReference type="GO" id="GO:0051301">
    <property type="term" value="P:cell division"/>
    <property type="evidence" value="ECO:0007669"/>
    <property type="project" value="UniProtKB-KW"/>
</dbReference>
<dbReference type="Pfam" id="PF03980">
    <property type="entry name" value="Nnf1"/>
    <property type="match status" value="1"/>
</dbReference>
<sequence>KEFENILVARQVVPKLNELEGLIADAADRRASSADAAPDPTPPHLLPPAHLLAAHLAPALAPHRSLLNARLQTTQAQNALLADAVRAQREDIAALLRRLETAVDDVRGANRALGPVAPELAQEARRAGV</sequence>
<dbReference type="OrthoDB" id="18453at2759"/>
<dbReference type="AlphaFoldDB" id="A0A2K3Q7X8"/>
<dbReference type="STRING" id="45235.A0A2K3Q7X8"/>
<dbReference type="Proteomes" id="UP000236621">
    <property type="component" value="Unassembled WGS sequence"/>
</dbReference>
<keyword evidence="4" id="KW-0132">Cell division</keyword>
<evidence type="ECO:0000313" key="11">
    <source>
        <dbReference type="Proteomes" id="UP000236621"/>
    </source>
</evidence>
<keyword evidence="7" id="KW-0539">Nucleus</keyword>
<evidence type="ECO:0000256" key="7">
    <source>
        <dbReference type="ARBA" id="ARBA00023242"/>
    </source>
</evidence>
<keyword evidence="8" id="KW-0131">Cell cycle</keyword>
<evidence type="ECO:0000256" key="1">
    <source>
        <dbReference type="ARBA" id="ARBA00004123"/>
    </source>
</evidence>
<name>A0A2K3Q7X8_9HYPO</name>
<gene>
    <name evidence="10" type="ORF">TCAP_06397</name>
</gene>
<dbReference type="InterPro" id="IPR007128">
    <property type="entry name" value="PMF1/Nnf1"/>
</dbReference>
<evidence type="ECO:0000256" key="6">
    <source>
        <dbReference type="ARBA" id="ARBA00022838"/>
    </source>
</evidence>
<dbReference type="PANTHER" id="PTHR15459:SF3">
    <property type="entry name" value="POLYAMINE-MODULATED FACTOR 1"/>
    <property type="match status" value="1"/>
</dbReference>
<organism evidence="10 11">
    <name type="scientific">Tolypocladium capitatum</name>
    <dbReference type="NCBI Taxonomy" id="45235"/>
    <lineage>
        <taxon>Eukaryota</taxon>
        <taxon>Fungi</taxon>
        <taxon>Dikarya</taxon>
        <taxon>Ascomycota</taxon>
        <taxon>Pezizomycotina</taxon>
        <taxon>Sordariomycetes</taxon>
        <taxon>Hypocreomycetidae</taxon>
        <taxon>Hypocreales</taxon>
        <taxon>Ophiocordycipitaceae</taxon>
        <taxon>Tolypocladium</taxon>
    </lineage>
</organism>